<dbReference type="PANTHER" id="PTHR42970">
    <property type="entry name" value="PECTATE LYASE C-RELATED"/>
    <property type="match status" value="1"/>
</dbReference>
<evidence type="ECO:0000313" key="5">
    <source>
        <dbReference type="EMBL" id="RXK49433.1"/>
    </source>
</evidence>
<dbReference type="Gene3D" id="2.60.120.200">
    <property type="match status" value="1"/>
</dbReference>
<dbReference type="InterPro" id="IPR012334">
    <property type="entry name" value="Pectin_lyas_fold"/>
</dbReference>
<dbReference type="SUPFAM" id="SSF50370">
    <property type="entry name" value="Ricin B-like lectins"/>
    <property type="match status" value="1"/>
</dbReference>
<proteinExistence type="predicted"/>
<keyword evidence="2" id="KW-0325">Glycoprotein</keyword>
<evidence type="ECO:0000256" key="1">
    <source>
        <dbReference type="ARBA" id="ARBA00022723"/>
    </source>
</evidence>
<dbReference type="InterPro" id="IPR035992">
    <property type="entry name" value="Ricin_B-like_lectins"/>
</dbReference>
<dbReference type="PROSITE" id="PS50231">
    <property type="entry name" value="RICIN_B_LECTIN"/>
    <property type="match status" value="1"/>
</dbReference>
<dbReference type="GO" id="GO:0046872">
    <property type="term" value="F:metal ion binding"/>
    <property type="evidence" value="ECO:0007669"/>
    <property type="project" value="UniProtKB-KW"/>
</dbReference>
<reference evidence="5 6" key="1">
    <citation type="submission" date="2019-01" db="EMBL/GenBank/DDBJ databases">
        <title>Halorientalis sp. F13-25 a new haloarchaeum isolated from hypersaline water.</title>
        <authorList>
            <person name="Ana D.-V."/>
            <person name="Cristina S.-P."/>
            <person name="Antonio V."/>
        </authorList>
    </citation>
    <scope>NUCLEOTIDE SEQUENCE [LARGE SCALE GENOMIC DNA]</scope>
    <source>
        <strain evidence="5 6">F13-25</strain>
    </source>
</reference>
<evidence type="ECO:0000313" key="6">
    <source>
        <dbReference type="Proteomes" id="UP000289691"/>
    </source>
</evidence>
<comment type="caution">
    <text evidence="5">The sequence shown here is derived from an EMBL/GenBank/DDBJ whole genome shotgun (WGS) entry which is preliminary data.</text>
</comment>
<evidence type="ECO:0000259" key="4">
    <source>
        <dbReference type="SMART" id="SM00458"/>
    </source>
</evidence>
<feature type="region of interest" description="Disordered" evidence="3">
    <location>
        <begin position="207"/>
        <end position="244"/>
    </location>
</feature>
<dbReference type="InterPro" id="IPR052063">
    <property type="entry name" value="Polysaccharide_Lyase_1"/>
</dbReference>
<dbReference type="AlphaFoldDB" id="A0A498L138"/>
<keyword evidence="6" id="KW-1185">Reference proteome</keyword>
<dbReference type="SUPFAM" id="SSF51126">
    <property type="entry name" value="Pectin lyase-like"/>
    <property type="match status" value="1"/>
</dbReference>
<dbReference type="OrthoDB" id="18576at2157"/>
<dbReference type="Gene3D" id="2.160.20.10">
    <property type="entry name" value="Single-stranded right-handed beta-helix, Pectin lyase-like"/>
    <property type="match status" value="1"/>
</dbReference>
<name>A0A498L138_9EURY</name>
<dbReference type="SMART" id="SM00458">
    <property type="entry name" value="RICIN"/>
    <property type="match status" value="1"/>
</dbReference>
<dbReference type="PANTHER" id="PTHR42970:SF1">
    <property type="entry name" value="PECTATE LYASE C-RELATED"/>
    <property type="match status" value="1"/>
</dbReference>
<sequence>MFGHQLESRMELTDTRRTVLRALAVGGTGAGALSGQVSAATRTITVEGGGADIWDTEDAFHFYYTPLTGDFDISVHVESMDDTDPWAKAGLMVRQRLAADAENAMLRYTPGNETSVQWRSDDGDETDSTTSDDVGIGAMDASWLGLVREGDTITGYGSTDGSDWTRIARLTTDHLDMSEDTYVGLAVTSHDRGTLCSTTFDSLSGLEPTENRDIGDVAVPGSVTTSDGTDEGSGDTGAGETVTPGTYRLVNVNSGKVLDVAGVSQENGATLHQWEDLGNPNQHWEVEHLGDGEYRLTASHSGQVAAVANAATKDGADVRQWPWSDQDNKRWRIEPTGDGAYLLRAVHSGKVMDVTGARTGDGANVIQWPAKGSANQQWRFEPVEEDGENDDGGSVEPVSQFTPDAGFASTDWFDDDVTVHRVQEPTRGAVEAAFQASGSRLVVFETSGTIDLGGETLAITEDRCWVAGQTAPSPGITFVNGMVQVDANDCVVQHVRSRIGPGSDGNIQGNDSLNTADDTRNNVVDHVTASWGTDECLSVGYDTSGITYTNNLVYEGLYDPYGDGSDHNYGTLVGDGADDVTLAGNVWAKCRSRMPRLKSGTRSVVANNLVYYFDEGAIADDSAETSFVGNTYLGTVASGDYVLEGGSAYLEDNVVADPPLDSDASFTDSDVLDSRPLWPDGLDVLSSGDVEGHNLANAGARPADRTADDRRIVEEIEERAGNDRLDSPYEYWIPNPDAVGGYPELPENTRSLSVPDSGLRDWIDRWARAVEDPGASPP</sequence>
<accession>A0A498L138</accession>
<feature type="region of interest" description="Disordered" evidence="3">
    <location>
        <begin position="112"/>
        <end position="134"/>
    </location>
</feature>
<dbReference type="InterPro" id="IPR000772">
    <property type="entry name" value="Ricin_B_lectin"/>
</dbReference>
<evidence type="ECO:0000256" key="3">
    <source>
        <dbReference type="SAM" id="MobiDB-lite"/>
    </source>
</evidence>
<dbReference type="CDD" id="cd00161">
    <property type="entry name" value="beta-trefoil_Ricin-like"/>
    <property type="match status" value="1"/>
</dbReference>
<dbReference type="Pfam" id="PF14200">
    <property type="entry name" value="RicinB_lectin_2"/>
    <property type="match status" value="1"/>
</dbReference>
<dbReference type="InterPro" id="IPR011050">
    <property type="entry name" value="Pectin_lyase_fold/virulence"/>
</dbReference>
<keyword evidence="1" id="KW-0479">Metal-binding</keyword>
<dbReference type="Gene3D" id="2.80.10.50">
    <property type="match status" value="2"/>
</dbReference>
<feature type="domain" description="Ricin B lectin" evidence="4">
    <location>
        <begin position="244"/>
        <end position="381"/>
    </location>
</feature>
<evidence type="ECO:0000256" key="2">
    <source>
        <dbReference type="ARBA" id="ARBA00023180"/>
    </source>
</evidence>
<protein>
    <recommendedName>
        <fullName evidence="4">Ricin B lectin domain-containing protein</fullName>
    </recommendedName>
</protein>
<organism evidence="5 6">
    <name type="scientific">Halorientalis pallida</name>
    <dbReference type="NCBI Taxonomy" id="2479928"/>
    <lineage>
        <taxon>Archaea</taxon>
        <taxon>Methanobacteriati</taxon>
        <taxon>Methanobacteriota</taxon>
        <taxon>Stenosarchaea group</taxon>
        <taxon>Halobacteria</taxon>
        <taxon>Halobacteriales</taxon>
        <taxon>Haloarculaceae</taxon>
        <taxon>Halorientalis</taxon>
    </lineage>
</organism>
<gene>
    <name evidence="5" type="ORF">EAF64_11015</name>
</gene>
<dbReference type="EMBL" id="RDFA01000003">
    <property type="protein sequence ID" value="RXK49433.1"/>
    <property type="molecule type" value="Genomic_DNA"/>
</dbReference>
<dbReference type="Proteomes" id="UP000289691">
    <property type="component" value="Unassembled WGS sequence"/>
</dbReference>